<dbReference type="AlphaFoldDB" id="A0AAP0ED74"/>
<dbReference type="EMBL" id="JBBNAE010000010">
    <property type="protein sequence ID" value="KAK9091151.1"/>
    <property type="molecule type" value="Genomic_DNA"/>
</dbReference>
<evidence type="ECO:0000313" key="2">
    <source>
        <dbReference type="EMBL" id="KAK9091151.1"/>
    </source>
</evidence>
<keyword evidence="3" id="KW-1185">Reference proteome</keyword>
<keyword evidence="1" id="KW-0812">Transmembrane</keyword>
<evidence type="ECO:0000313" key="3">
    <source>
        <dbReference type="Proteomes" id="UP001417504"/>
    </source>
</evidence>
<keyword evidence="1" id="KW-1133">Transmembrane helix</keyword>
<proteinExistence type="predicted"/>
<dbReference type="Proteomes" id="UP001417504">
    <property type="component" value="Unassembled WGS sequence"/>
</dbReference>
<protein>
    <submittedName>
        <fullName evidence="2">Uncharacterized protein</fullName>
    </submittedName>
</protein>
<sequence length="73" mass="8140">MSCDTGKCFDEFDSLFFAIMVFLLVTTISVSAFLSLGIKSQYSPMQTTLCMTDIECNAIWSGLLRTVCLHFVP</sequence>
<gene>
    <name evidence="2" type="ORF">Sjap_024328</name>
</gene>
<evidence type="ECO:0000256" key="1">
    <source>
        <dbReference type="SAM" id="Phobius"/>
    </source>
</evidence>
<comment type="caution">
    <text evidence="2">The sequence shown here is derived from an EMBL/GenBank/DDBJ whole genome shotgun (WGS) entry which is preliminary data.</text>
</comment>
<accession>A0AAP0ED74</accession>
<organism evidence="2 3">
    <name type="scientific">Stephania japonica</name>
    <dbReference type="NCBI Taxonomy" id="461633"/>
    <lineage>
        <taxon>Eukaryota</taxon>
        <taxon>Viridiplantae</taxon>
        <taxon>Streptophyta</taxon>
        <taxon>Embryophyta</taxon>
        <taxon>Tracheophyta</taxon>
        <taxon>Spermatophyta</taxon>
        <taxon>Magnoliopsida</taxon>
        <taxon>Ranunculales</taxon>
        <taxon>Menispermaceae</taxon>
        <taxon>Menispermoideae</taxon>
        <taxon>Cissampelideae</taxon>
        <taxon>Stephania</taxon>
    </lineage>
</organism>
<reference evidence="2 3" key="1">
    <citation type="submission" date="2024-01" db="EMBL/GenBank/DDBJ databases">
        <title>Genome assemblies of Stephania.</title>
        <authorList>
            <person name="Yang L."/>
        </authorList>
    </citation>
    <scope>NUCLEOTIDE SEQUENCE [LARGE SCALE GENOMIC DNA]</scope>
    <source>
        <strain evidence="2">QJT</strain>
        <tissue evidence="2">Leaf</tissue>
    </source>
</reference>
<name>A0AAP0ED74_9MAGN</name>
<feature type="transmembrane region" description="Helical" evidence="1">
    <location>
        <begin position="15"/>
        <end position="36"/>
    </location>
</feature>
<keyword evidence="1" id="KW-0472">Membrane</keyword>